<dbReference type="Pfam" id="PF13676">
    <property type="entry name" value="TIR_2"/>
    <property type="match status" value="1"/>
</dbReference>
<dbReference type="SUPFAM" id="SSF52540">
    <property type="entry name" value="P-loop containing nucleoside triphosphate hydrolases"/>
    <property type="match status" value="1"/>
</dbReference>
<dbReference type="GO" id="GO:0007165">
    <property type="term" value="P:signal transduction"/>
    <property type="evidence" value="ECO:0007669"/>
    <property type="project" value="InterPro"/>
</dbReference>
<dbReference type="HOGENOM" id="CLU_317280_0_0_3"/>
<dbReference type="Gene3D" id="1.25.40.10">
    <property type="entry name" value="Tetratricopeptide repeat domain"/>
    <property type="match status" value="2"/>
</dbReference>
<dbReference type="PROSITE" id="PS50104">
    <property type="entry name" value="TIR"/>
    <property type="match status" value="1"/>
</dbReference>
<dbReference type="Proteomes" id="UP000000268">
    <property type="component" value="Chromosome"/>
</dbReference>
<organism evidence="2 3">
    <name type="scientific">Acaryochloris marina (strain MBIC 11017)</name>
    <dbReference type="NCBI Taxonomy" id="329726"/>
    <lineage>
        <taxon>Bacteria</taxon>
        <taxon>Bacillati</taxon>
        <taxon>Cyanobacteriota</taxon>
        <taxon>Cyanophyceae</taxon>
        <taxon>Acaryochloridales</taxon>
        <taxon>Acaryochloridaceae</taxon>
        <taxon>Acaryochloris</taxon>
    </lineage>
</organism>
<dbReference type="SMART" id="SM00028">
    <property type="entry name" value="TPR"/>
    <property type="match status" value="3"/>
</dbReference>
<dbReference type="InterPro" id="IPR000157">
    <property type="entry name" value="TIR_dom"/>
</dbReference>
<gene>
    <name evidence="2" type="ordered locus">AM1_5157</name>
</gene>
<sequence length="918" mass="102888">MSHSPTDTDAATYDYDVFISYSRADKAWVRKVLVTRLQNAGLKVCIDYEDFQPGAPAIKEIKRAAMTSRKTLLVLTANYLKSGWTEFERYLLQTPDPNNTELRLLPVLKEACALPPDISYLSYVNFTDPEELDIAWKQVFRAFGIEEAEAAPPQEYTPKQWFLAHPYGMPPHFTGRVAERQLLSDWLNQGSQPLLVLKALGGFGKSALTWHWLLHDVEEGDWPLVVWWSFYEEKAGFDNFVSATLAYLSGQKPDGLNPTERVRRLLEYLLQHRILLVLDGFERALRAYGSLGAAYQGDGEQEIADAGRDCVNPGAELFLRNLASLPKLQGKVLMSTRLRPRPVEVTGGALLQGCQEVELTQMQAADAVAFFRVQGIRGNRGEIEQACKAYGFHPLSLRLLAGQVVKDLRNPGDIQAAQRQDLTGSLVQRQHHVLEQSYNILSLEGRQLLSRIACFRSPVTFEVLAALATEESDLENGLQDLIERGLVQREGQRFDLHPIVRRYAYDRMETTERSSTHGQLRDYFAAVPEVERVKTVDDLAPVMELYHHMVRAGQYDEALKLFRDRLDKPLYYQLGAYQQYIELLRALFPQGETQLPQLQSEDGQGWTLNSLANSYSLSGQPAQAVPLFEQSFLLAEKQGNKKNWAIGLGAVASVAYFPIGALQAAEANLRRRIAICQELEDEFREAIGHRDLGRLLACWGDWGAAAEALDRALELFEKGNNIQSQGVVWVYRALSALLRTRSHQTSNSQRTELAATALAAAQRAIALADEDTRTRYPHERDYVRAHWLLGASHRLTPDLSASDHHLNEALRRCRAINVVSDEADILLDLARLRRDQGNLPEANRLAEDARAIATRSGYVLQGADIHLFLAELAQAAGKLPEAKELAQTALQLATCDGGEFVYRVAYDEAVALQLQLGG</sequence>
<dbReference type="InterPro" id="IPR035897">
    <property type="entry name" value="Toll_tir_struct_dom_sf"/>
</dbReference>
<accession>B0C8G4</accession>
<dbReference type="KEGG" id="amr:AM1_5157"/>
<reference evidence="2 3" key="1">
    <citation type="journal article" date="2008" name="Proc. Natl. Acad. Sci. U.S.A.">
        <title>Niche adaptation and genome expansion in the chlorophyll d-producing cyanobacterium Acaryochloris marina.</title>
        <authorList>
            <person name="Swingley W.D."/>
            <person name="Chen M."/>
            <person name="Cheung P.C."/>
            <person name="Conrad A.L."/>
            <person name="Dejesa L.C."/>
            <person name="Hao J."/>
            <person name="Honchak B.M."/>
            <person name="Karbach L.E."/>
            <person name="Kurdoglu A."/>
            <person name="Lahiri S."/>
            <person name="Mastrian S.D."/>
            <person name="Miyashita H."/>
            <person name="Page L."/>
            <person name="Ramakrishna P."/>
            <person name="Satoh S."/>
            <person name="Sattley W.M."/>
            <person name="Shimada Y."/>
            <person name="Taylor H.L."/>
            <person name="Tomo T."/>
            <person name="Tsuchiya T."/>
            <person name="Wang Z.T."/>
            <person name="Raymond J."/>
            <person name="Mimuro M."/>
            <person name="Blankenship R.E."/>
            <person name="Touchman J.W."/>
        </authorList>
    </citation>
    <scope>NUCLEOTIDE SEQUENCE [LARGE SCALE GENOMIC DNA]</scope>
    <source>
        <strain evidence="3">MBIC 11017</strain>
    </source>
</reference>
<dbReference type="InterPro" id="IPR011990">
    <property type="entry name" value="TPR-like_helical_dom_sf"/>
</dbReference>
<proteinExistence type="predicted"/>
<dbReference type="SUPFAM" id="SSF48452">
    <property type="entry name" value="TPR-like"/>
    <property type="match status" value="2"/>
</dbReference>
<keyword evidence="3" id="KW-1185">Reference proteome</keyword>
<evidence type="ECO:0000259" key="1">
    <source>
        <dbReference type="PROSITE" id="PS50104"/>
    </source>
</evidence>
<dbReference type="SUPFAM" id="SSF52200">
    <property type="entry name" value="Toll/Interleukin receptor TIR domain"/>
    <property type="match status" value="1"/>
</dbReference>
<dbReference type="STRING" id="329726.AM1_5157"/>
<protein>
    <submittedName>
        <fullName evidence="2">TPR domain protein, putative</fullName>
    </submittedName>
</protein>
<dbReference type="InterPro" id="IPR027417">
    <property type="entry name" value="P-loop_NTPase"/>
</dbReference>
<evidence type="ECO:0000313" key="3">
    <source>
        <dbReference type="Proteomes" id="UP000000268"/>
    </source>
</evidence>
<dbReference type="Gene3D" id="3.40.50.300">
    <property type="entry name" value="P-loop containing nucleotide triphosphate hydrolases"/>
    <property type="match status" value="1"/>
</dbReference>
<dbReference type="AlphaFoldDB" id="B0C8G4"/>
<dbReference type="EMBL" id="CP000828">
    <property type="protein sequence ID" value="ABW30119.1"/>
    <property type="molecule type" value="Genomic_DNA"/>
</dbReference>
<dbReference type="eggNOG" id="COG3903">
    <property type="taxonomic scope" value="Bacteria"/>
</dbReference>
<feature type="domain" description="TIR" evidence="1">
    <location>
        <begin position="13"/>
        <end position="143"/>
    </location>
</feature>
<evidence type="ECO:0000313" key="2">
    <source>
        <dbReference type="EMBL" id="ABW30119.1"/>
    </source>
</evidence>
<dbReference type="PANTHER" id="PTHR47691:SF3">
    <property type="entry name" value="HTH-TYPE TRANSCRIPTIONAL REGULATOR RV0890C-RELATED"/>
    <property type="match status" value="1"/>
</dbReference>
<name>B0C8G4_ACAM1</name>
<dbReference type="PANTHER" id="PTHR47691">
    <property type="entry name" value="REGULATOR-RELATED"/>
    <property type="match status" value="1"/>
</dbReference>
<dbReference type="Pfam" id="PF13374">
    <property type="entry name" value="TPR_10"/>
    <property type="match status" value="1"/>
</dbReference>
<dbReference type="SMART" id="SM00255">
    <property type="entry name" value="TIR"/>
    <property type="match status" value="1"/>
</dbReference>
<dbReference type="InterPro" id="IPR019734">
    <property type="entry name" value="TPR_rpt"/>
</dbReference>
<dbReference type="OrthoDB" id="568425at2"/>
<dbReference type="Gene3D" id="3.40.50.10140">
    <property type="entry name" value="Toll/interleukin-1 receptor homology (TIR) domain"/>
    <property type="match status" value="1"/>
</dbReference>